<dbReference type="EMBL" id="VCDN01000031">
    <property type="protein sequence ID" value="MDX7987504.1"/>
    <property type="molecule type" value="Genomic_DNA"/>
</dbReference>
<feature type="chain" id="PRO_5045686358" evidence="9">
    <location>
        <begin position="29"/>
        <end position="573"/>
    </location>
</feature>
<comment type="caution">
    <text evidence="11">The sequence shown here is derived from an EMBL/GenBank/DDBJ whole genome shotgun (WGS) entry which is preliminary data.</text>
</comment>
<gene>
    <name evidence="11" type="ORF">FE392_09195</name>
</gene>
<reference evidence="12" key="1">
    <citation type="journal article" date="2024" name="Toxins">
        <title>Genome Sequence Analysis of Native Xenorhabdus Strains Isolated from Entomopathogenic Nematodes in Argentina.</title>
        <authorList>
            <person name="Palma L."/>
            <person name="Frizzo L."/>
            <person name="Kaiser S."/>
            <person name="Berry C."/>
            <person name="Caballero P."/>
            <person name="Bode H.B."/>
            <person name="Del Valle E.E."/>
        </authorList>
    </citation>
    <scope>NUCLEOTIDE SEQUENCE [LARGE SCALE GENOMIC DNA]</scope>
    <source>
        <strain evidence="12">12</strain>
    </source>
</reference>
<keyword evidence="9" id="KW-0732">Signal</keyword>
<evidence type="ECO:0000256" key="2">
    <source>
        <dbReference type="ARBA" id="ARBA00009055"/>
    </source>
</evidence>
<evidence type="ECO:0000256" key="1">
    <source>
        <dbReference type="ARBA" id="ARBA00004442"/>
    </source>
</evidence>
<evidence type="ECO:0000313" key="12">
    <source>
        <dbReference type="Proteomes" id="UP001271890"/>
    </source>
</evidence>
<keyword evidence="5" id="KW-0812">Transmembrane</keyword>
<keyword evidence="4" id="KW-1134">Transmembrane beta strand</keyword>
<evidence type="ECO:0000256" key="4">
    <source>
        <dbReference type="ARBA" id="ARBA00022452"/>
    </source>
</evidence>
<comment type="similarity">
    <text evidence="2">Belongs to the TPS (TC 1.B.20) family.</text>
</comment>
<name>A0ABU4S9R3_9GAMM</name>
<feature type="signal peptide" evidence="9">
    <location>
        <begin position="1"/>
        <end position="28"/>
    </location>
</feature>
<dbReference type="Pfam" id="PF08479">
    <property type="entry name" value="POTRA_2"/>
    <property type="match status" value="1"/>
</dbReference>
<dbReference type="Pfam" id="PF03865">
    <property type="entry name" value="ShlB"/>
    <property type="match status" value="1"/>
</dbReference>
<evidence type="ECO:0000256" key="3">
    <source>
        <dbReference type="ARBA" id="ARBA00022448"/>
    </source>
</evidence>
<evidence type="ECO:0000256" key="7">
    <source>
        <dbReference type="ARBA" id="ARBA00023136"/>
    </source>
</evidence>
<keyword evidence="7" id="KW-0472">Membrane</keyword>
<keyword evidence="8" id="KW-0998">Cell outer membrane</keyword>
<dbReference type="PROSITE" id="PS51779">
    <property type="entry name" value="POTRA"/>
    <property type="match status" value="1"/>
</dbReference>
<evidence type="ECO:0000259" key="10">
    <source>
        <dbReference type="PROSITE" id="PS51779"/>
    </source>
</evidence>
<evidence type="ECO:0000256" key="8">
    <source>
        <dbReference type="ARBA" id="ARBA00023237"/>
    </source>
</evidence>
<comment type="subcellular location">
    <subcellularLocation>
        <location evidence="1">Cell outer membrane</location>
    </subcellularLocation>
</comment>
<keyword evidence="6" id="KW-0653">Protein transport</keyword>
<dbReference type="InterPro" id="IPR027282">
    <property type="entry name" value="TPS"/>
</dbReference>
<dbReference type="Gene3D" id="2.40.160.50">
    <property type="entry name" value="membrane protein fhac: a member of the omp85/tpsb transporter family"/>
    <property type="match status" value="1"/>
</dbReference>
<dbReference type="Proteomes" id="UP001271890">
    <property type="component" value="Unassembled WGS sequence"/>
</dbReference>
<dbReference type="PIRSF" id="PIRSF029745">
    <property type="entry name" value="FhaC"/>
    <property type="match status" value="1"/>
</dbReference>
<dbReference type="Gene3D" id="3.10.20.310">
    <property type="entry name" value="membrane protein fhac"/>
    <property type="match status" value="1"/>
</dbReference>
<evidence type="ECO:0000313" key="11">
    <source>
        <dbReference type="EMBL" id="MDX7987504.1"/>
    </source>
</evidence>
<dbReference type="PANTHER" id="PTHR34597:SF3">
    <property type="entry name" value="OUTER MEMBRANE TRANSPORTER CDIB"/>
    <property type="match status" value="1"/>
</dbReference>
<dbReference type="InterPro" id="IPR034746">
    <property type="entry name" value="POTRA"/>
</dbReference>
<dbReference type="PANTHER" id="PTHR34597">
    <property type="entry name" value="SLR1661 PROTEIN"/>
    <property type="match status" value="1"/>
</dbReference>
<dbReference type="InterPro" id="IPR013686">
    <property type="entry name" value="Polypept-transport_assoc_ShlB"/>
</dbReference>
<dbReference type="InterPro" id="IPR005565">
    <property type="entry name" value="Hemolysn_activator_HlyB_C"/>
</dbReference>
<evidence type="ECO:0000256" key="9">
    <source>
        <dbReference type="SAM" id="SignalP"/>
    </source>
</evidence>
<keyword evidence="3" id="KW-0813">Transport</keyword>
<organism evidence="11 12">
    <name type="scientific">Xenorhabdus santafensis</name>
    <dbReference type="NCBI Taxonomy" id="2582833"/>
    <lineage>
        <taxon>Bacteria</taxon>
        <taxon>Pseudomonadati</taxon>
        <taxon>Pseudomonadota</taxon>
        <taxon>Gammaproteobacteria</taxon>
        <taxon>Enterobacterales</taxon>
        <taxon>Morganellaceae</taxon>
        <taxon>Xenorhabdus</taxon>
    </lineage>
</organism>
<dbReference type="InterPro" id="IPR035251">
    <property type="entry name" value="ShlB_POTRA"/>
</dbReference>
<evidence type="ECO:0000256" key="6">
    <source>
        <dbReference type="ARBA" id="ARBA00022927"/>
    </source>
</evidence>
<feature type="domain" description="POTRA" evidence="10">
    <location>
        <begin position="85"/>
        <end position="163"/>
    </location>
</feature>
<proteinExistence type="inferred from homology"/>
<sequence>MDLQTMIIRKNIKFLFYLGLIASSQSLALPNINPSNNIDPIDQGVLNQKQKELLEESQKQEDFGSNLKAPQAKSSVVLEGNLPCKIIKNISIENAEHYPKSKQDSLIAQNISKCMTLKDIKALIDTISAHYMEKGYITSAAFLKQQDLPDIAKGNLTITVIEGKVDNISVEGETPLVLDMVFPNMKGKILNLRDIEQGLDQLNRLPSYQVKIDIQPSDKPGYSDIVLKKDLAKIPVSADLTLDNSGQKRTGETQASVFLRLDNMLNLADSMTFYLNKDTDFSNRYKSWYLASGLSIPYGYWLFNYRYTKNESNQYVPLANFNEKELLYIGKGHSHSISANRVLYRDGKQKLSLNTGFTSRKTKSVIGPFKLGSSSDLSTLNVGLEYSAMSLGGYFRFNPSMTKGLSIFGATKDDNFKNAAKSKFLKFSASSSFYKPLTKDIYYFTSAYGQYSQKNLYSSERLSIGGLYSVRGFKEQRIIGNSGFYWRNELNWKLMTTPKLGEISLNGSIDTGWLKDEKATRDADGGSLTGASLGLNLSNSISNHSIAVGKPLNYPDSLKPDNWIVYWSTSFNF</sequence>
<keyword evidence="12" id="KW-1185">Reference proteome</keyword>
<accession>A0ABU4S9R3</accession>
<dbReference type="Pfam" id="PF17287">
    <property type="entry name" value="POTRA_3"/>
    <property type="match status" value="1"/>
</dbReference>
<dbReference type="InterPro" id="IPR051544">
    <property type="entry name" value="TPS_OM_transporter"/>
</dbReference>
<evidence type="ECO:0000256" key="5">
    <source>
        <dbReference type="ARBA" id="ARBA00022692"/>
    </source>
</evidence>
<protein>
    <submittedName>
        <fullName evidence="11">ShlB/FhaC/HecB family hemolysin secretion/activation protein</fullName>
    </submittedName>
</protein>